<evidence type="ECO:0000256" key="2">
    <source>
        <dbReference type="ARBA" id="ARBA00022801"/>
    </source>
</evidence>
<comment type="similarity">
    <text evidence="1">Belongs to the 4-hydroxybenzoyl-CoA thioesterase family.</text>
</comment>
<organism evidence="3 4">
    <name type="scientific">Rhodoblastus sphagnicola</name>
    <dbReference type="NCBI Taxonomy" id="333368"/>
    <lineage>
        <taxon>Bacteria</taxon>
        <taxon>Pseudomonadati</taxon>
        <taxon>Pseudomonadota</taxon>
        <taxon>Alphaproteobacteria</taxon>
        <taxon>Hyphomicrobiales</taxon>
        <taxon>Rhodoblastaceae</taxon>
        <taxon>Rhodoblastus</taxon>
    </lineage>
</organism>
<dbReference type="AlphaFoldDB" id="A0A2S6N1Q7"/>
<evidence type="ECO:0000256" key="1">
    <source>
        <dbReference type="ARBA" id="ARBA00005953"/>
    </source>
</evidence>
<dbReference type="InterPro" id="IPR050563">
    <property type="entry name" value="4-hydroxybenzoyl-CoA_TE"/>
</dbReference>
<dbReference type="PANTHER" id="PTHR31793">
    <property type="entry name" value="4-HYDROXYBENZOYL-COA THIOESTERASE FAMILY MEMBER"/>
    <property type="match status" value="1"/>
</dbReference>
<dbReference type="InterPro" id="IPR029069">
    <property type="entry name" value="HotDog_dom_sf"/>
</dbReference>
<evidence type="ECO:0000313" key="3">
    <source>
        <dbReference type="EMBL" id="PPQ28518.1"/>
    </source>
</evidence>
<reference evidence="3 4" key="1">
    <citation type="journal article" date="2018" name="Arch. Microbiol.">
        <title>New insights into the metabolic potential of the phototrophic purple bacterium Rhodopila globiformis DSM 161(T) from its draft genome sequence and evidence for a vanadium-dependent nitrogenase.</title>
        <authorList>
            <person name="Imhoff J.F."/>
            <person name="Rahn T."/>
            <person name="Kunzel S."/>
            <person name="Neulinger S.C."/>
        </authorList>
    </citation>
    <scope>NUCLEOTIDE SEQUENCE [LARGE SCALE GENOMIC DNA]</scope>
    <source>
        <strain evidence="3 4">DSM 16996</strain>
    </source>
</reference>
<evidence type="ECO:0000313" key="4">
    <source>
        <dbReference type="Proteomes" id="UP000239089"/>
    </source>
</evidence>
<dbReference type="OrthoDB" id="9799036at2"/>
<comment type="caution">
    <text evidence="3">The sequence shown here is derived from an EMBL/GenBank/DDBJ whole genome shotgun (WGS) entry which is preliminary data.</text>
</comment>
<keyword evidence="4" id="KW-1185">Reference proteome</keyword>
<dbReference type="EMBL" id="NHSJ01000107">
    <property type="protein sequence ID" value="PPQ28518.1"/>
    <property type="molecule type" value="Genomic_DNA"/>
</dbReference>
<sequence length="143" mass="16197">MSAKPETPVLTDFPFRTREKLRYGDTDRQGHVNNAVFATFFETARVDMLMDVDFDLKGENGAFVLARLEIDYVREINWPGEVEIGTRIVSIGRSSLRLEHAVFDSGDYAAHGVDVTVLTDTTTRRSKPFSDEARAWLEARVKV</sequence>
<dbReference type="GO" id="GO:0047617">
    <property type="term" value="F:fatty acyl-CoA hydrolase activity"/>
    <property type="evidence" value="ECO:0007669"/>
    <property type="project" value="TreeGrafter"/>
</dbReference>
<dbReference type="Gene3D" id="3.10.129.10">
    <property type="entry name" value="Hotdog Thioesterase"/>
    <property type="match status" value="1"/>
</dbReference>
<accession>A0A2S6N1Q7</accession>
<dbReference type="SUPFAM" id="SSF54637">
    <property type="entry name" value="Thioesterase/thiol ester dehydrase-isomerase"/>
    <property type="match status" value="1"/>
</dbReference>
<dbReference type="PANTHER" id="PTHR31793:SF27">
    <property type="entry name" value="NOVEL THIOESTERASE SUPERFAMILY DOMAIN AND SAPOSIN A-TYPE DOMAIN CONTAINING PROTEIN (0610012H03RIK)"/>
    <property type="match status" value="1"/>
</dbReference>
<gene>
    <name evidence="3" type="ORF">CCR94_17645</name>
</gene>
<keyword evidence="2" id="KW-0378">Hydrolase</keyword>
<name>A0A2S6N1Q7_9HYPH</name>
<dbReference type="Proteomes" id="UP000239089">
    <property type="component" value="Unassembled WGS sequence"/>
</dbReference>
<proteinExistence type="inferred from homology"/>
<dbReference type="Pfam" id="PF13279">
    <property type="entry name" value="4HBT_2"/>
    <property type="match status" value="1"/>
</dbReference>
<dbReference type="CDD" id="cd00586">
    <property type="entry name" value="4HBT"/>
    <property type="match status" value="1"/>
</dbReference>
<protein>
    <submittedName>
        <fullName evidence="3">Thioesterase</fullName>
    </submittedName>
</protein>
<dbReference type="RefSeq" id="WP_104509168.1">
    <property type="nucleotide sequence ID" value="NZ_JACIGC010000011.1"/>
</dbReference>